<reference evidence="3 4" key="1">
    <citation type="journal article" date="2017" name="ISME J.">
        <title>Potential for microbial H2 and metal transformations associated with novel bacteria and archaea in deep terrestrial subsurface sediments.</title>
        <authorList>
            <person name="Hernsdorf A.W."/>
            <person name="Amano Y."/>
            <person name="Miyakawa K."/>
            <person name="Ise K."/>
            <person name="Suzuki Y."/>
            <person name="Anantharaman K."/>
            <person name="Probst A."/>
            <person name="Burstein D."/>
            <person name="Thomas B.C."/>
            <person name="Banfield J.F."/>
        </authorList>
    </citation>
    <scope>NUCLEOTIDE SEQUENCE [LARGE SCALE GENOMIC DNA]</scope>
    <source>
        <strain evidence="3">HGW-Wallbacteria-1</strain>
    </source>
</reference>
<dbReference type="InterPro" id="IPR017896">
    <property type="entry name" value="4Fe4S_Fe-S-bd"/>
</dbReference>
<evidence type="ECO:0000259" key="2">
    <source>
        <dbReference type="Pfam" id="PF12801"/>
    </source>
</evidence>
<dbReference type="Pfam" id="PF12801">
    <property type="entry name" value="Fer4_5"/>
    <property type="match status" value="2"/>
</dbReference>
<dbReference type="Proteomes" id="UP000233256">
    <property type="component" value="Unassembled WGS sequence"/>
</dbReference>
<sequence>MNESREIQVQTQPSPGSFPSENVTRIALSIGLMEWFARGWFGCPFAVPYLSCSSCPVTNCPGTWMQAFTAPLILIFALFRSRFFCNRACPLGLFLDHLPCFRRKREPEPSNPAQNHVVPNNVTRPFALRNVSAMLPMLLLISVVGAWITYDTSLISDNRLIRSWDYVVRNADPFSPESLNVAIDLGLKRYSVRLGLGILIIITSIGVRRRFWCSFICPLGTLQTVIWKFRKKISA</sequence>
<feature type="transmembrane region" description="Helical" evidence="1">
    <location>
        <begin position="131"/>
        <end position="150"/>
    </location>
</feature>
<keyword evidence="1" id="KW-1133">Transmembrane helix</keyword>
<evidence type="ECO:0000313" key="4">
    <source>
        <dbReference type="Proteomes" id="UP000233256"/>
    </source>
</evidence>
<feature type="domain" description="4Fe-4S ferredoxin-type" evidence="2">
    <location>
        <begin position="194"/>
        <end position="233"/>
    </location>
</feature>
<evidence type="ECO:0000256" key="1">
    <source>
        <dbReference type="SAM" id="Phobius"/>
    </source>
</evidence>
<keyword evidence="1" id="KW-0472">Membrane</keyword>
<keyword evidence="1" id="KW-0812">Transmembrane</keyword>
<accession>A0A2N1PKK7</accession>
<evidence type="ECO:0000313" key="3">
    <source>
        <dbReference type="EMBL" id="PKK88861.1"/>
    </source>
</evidence>
<protein>
    <recommendedName>
        <fullName evidence="2">4Fe-4S ferredoxin-type domain-containing protein</fullName>
    </recommendedName>
</protein>
<dbReference type="AlphaFoldDB" id="A0A2N1PKK7"/>
<name>A0A2N1PKK7_9BACT</name>
<feature type="domain" description="4Fe-4S ferredoxin-type" evidence="2">
    <location>
        <begin position="69"/>
        <end position="104"/>
    </location>
</feature>
<dbReference type="EMBL" id="PGXC01000032">
    <property type="protein sequence ID" value="PKK88861.1"/>
    <property type="molecule type" value="Genomic_DNA"/>
</dbReference>
<comment type="caution">
    <text evidence="3">The sequence shown here is derived from an EMBL/GenBank/DDBJ whole genome shotgun (WGS) entry which is preliminary data.</text>
</comment>
<proteinExistence type="predicted"/>
<organism evidence="3 4">
    <name type="scientific">Candidatus Wallbacteria bacterium HGW-Wallbacteria-1</name>
    <dbReference type="NCBI Taxonomy" id="2013854"/>
    <lineage>
        <taxon>Bacteria</taxon>
        <taxon>Candidatus Walliibacteriota</taxon>
    </lineage>
</organism>
<feature type="transmembrane region" description="Helical" evidence="1">
    <location>
        <begin position="190"/>
        <end position="207"/>
    </location>
</feature>
<gene>
    <name evidence="3" type="ORF">CVV64_16890</name>
</gene>